<dbReference type="AlphaFoldDB" id="A0A381Q0R6"/>
<name>A0A381Q0R6_9ZZZZ</name>
<protein>
    <submittedName>
        <fullName evidence="1">Uncharacterized protein</fullName>
    </submittedName>
</protein>
<dbReference type="EMBL" id="UINC01001156">
    <property type="protein sequence ID" value="SUZ72720.1"/>
    <property type="molecule type" value="Genomic_DNA"/>
</dbReference>
<reference evidence="1" key="1">
    <citation type="submission" date="2018-05" db="EMBL/GenBank/DDBJ databases">
        <authorList>
            <person name="Lanie J.A."/>
            <person name="Ng W.-L."/>
            <person name="Kazmierczak K.M."/>
            <person name="Andrzejewski T.M."/>
            <person name="Davidsen T.M."/>
            <person name="Wayne K.J."/>
            <person name="Tettelin H."/>
            <person name="Glass J.I."/>
            <person name="Rusch D."/>
            <person name="Podicherti R."/>
            <person name="Tsui H.-C.T."/>
            <person name="Winkler M.E."/>
        </authorList>
    </citation>
    <scope>NUCLEOTIDE SEQUENCE</scope>
</reference>
<sequence length="32" mass="3565">MTLDFKRLITYEQTENLKPGNISSVTAAPPKT</sequence>
<gene>
    <name evidence="1" type="ORF">METZ01_LOCUS25574</name>
</gene>
<accession>A0A381Q0R6</accession>
<evidence type="ECO:0000313" key="1">
    <source>
        <dbReference type="EMBL" id="SUZ72720.1"/>
    </source>
</evidence>
<organism evidence="1">
    <name type="scientific">marine metagenome</name>
    <dbReference type="NCBI Taxonomy" id="408172"/>
    <lineage>
        <taxon>unclassified sequences</taxon>
        <taxon>metagenomes</taxon>
        <taxon>ecological metagenomes</taxon>
    </lineage>
</organism>
<proteinExistence type="predicted"/>